<proteinExistence type="predicted"/>
<keyword evidence="2" id="KW-0812">Transmembrane</keyword>
<feature type="transmembrane region" description="Helical" evidence="2">
    <location>
        <begin position="264"/>
        <end position="282"/>
    </location>
</feature>
<sequence>MDDDVEPPPAYFPRTTPLDMPVPPTVDYLQDAPEGFSWESSGSRDRPLPLQEAARDRSVSRLSSLQLDSSDSSHLRRLRDPSSSRPVIDQEILVPADRGGSTSTRERSVQTPRPVLVLSSEMDVAPQVHLTFDNAPRRQEEEPPVSIYSTPRETGTSILTVLDERAPIWRAYCNEMVEYDRNEVLANLRMSLDTLLLSALVSSVLVGALLGASLSRTRGQSDDVIVAIYALTRAVDNALVNAAGETWAALNPASPPRFVRTVNALWLTSLFTSLAVAFAAILAKHWLAVYNKRVLAVPLASVTWVRVRLFLSRGLSSWHVTALIRLLLPLTLQLSIACFLAGLAILTWNLDEAIASLITAMAALLASLYVVCATLPIWKPNCPTFTPITKQLRVFLPSLQTGATHVAVRASRLTRRTPDSDSEVLPTASDPNAPSVRIQAMQRRRQEFANSLDWSNVSAPDRDAMTQSALEQLLISGSDKAMASAYQALALLPPRSQSSRKSLAGAPAGMTALGNLDHSDPAGSLLAVDVIHAIRSDLRLRHGSWNDPDLGLNISGPMLTALRRYNSSEAELLLAGIEATNISPYDALAWFAAPGHGSLATTAILLLRLDGKLSPLWLLALLLLVDVDALDEYDYRRIQTFSADPDNSVRASGAACVAPTVAHIALSNLSPPLDHQLAATVVARMIAQTVKRVGDWASHSVSKTLLEFMAHSAWNFNIYPEVEQYMLDAPVLWRHGGTEYRDALASVLGFSVVATPDIIDKVTGRISRTLSSLIAEEGETISGWFIEPGVWVEIMHTLVHVFCGPIPAAYASPQVLHLAATIAAGLGMLHRVTVNVVALTGDFISRVNELLPFVAKNDWQSEPGVHLAQHYRELVDAASLTPNTPIPKSFQEAVCSAPSCLKCPVWPRR</sequence>
<evidence type="ECO:0000313" key="4">
    <source>
        <dbReference type="EMBL" id="KZW01066.1"/>
    </source>
</evidence>
<dbReference type="AlphaFoldDB" id="A0A165NQA2"/>
<organism evidence="4 5">
    <name type="scientific">Exidia glandulosa HHB12029</name>
    <dbReference type="NCBI Taxonomy" id="1314781"/>
    <lineage>
        <taxon>Eukaryota</taxon>
        <taxon>Fungi</taxon>
        <taxon>Dikarya</taxon>
        <taxon>Basidiomycota</taxon>
        <taxon>Agaricomycotina</taxon>
        <taxon>Agaricomycetes</taxon>
        <taxon>Auriculariales</taxon>
        <taxon>Exidiaceae</taxon>
        <taxon>Exidia</taxon>
    </lineage>
</organism>
<name>A0A165NQA2_EXIGL</name>
<evidence type="ECO:0000313" key="5">
    <source>
        <dbReference type="Proteomes" id="UP000077266"/>
    </source>
</evidence>
<evidence type="ECO:0000259" key="3">
    <source>
        <dbReference type="Pfam" id="PF20153"/>
    </source>
</evidence>
<dbReference type="Proteomes" id="UP000077266">
    <property type="component" value="Unassembled WGS sequence"/>
</dbReference>
<dbReference type="InterPro" id="IPR045338">
    <property type="entry name" value="DUF6535"/>
</dbReference>
<gene>
    <name evidence="4" type="ORF">EXIGLDRAFT_830262</name>
</gene>
<keyword evidence="2" id="KW-0472">Membrane</keyword>
<keyword evidence="5" id="KW-1185">Reference proteome</keyword>
<evidence type="ECO:0000256" key="1">
    <source>
        <dbReference type="SAM" id="MobiDB-lite"/>
    </source>
</evidence>
<feature type="compositionally biased region" description="Basic and acidic residues" evidence="1">
    <location>
        <begin position="42"/>
        <end position="59"/>
    </location>
</feature>
<feature type="transmembrane region" description="Helical" evidence="2">
    <location>
        <begin position="323"/>
        <end position="346"/>
    </location>
</feature>
<protein>
    <recommendedName>
        <fullName evidence="3">DUF6535 domain-containing protein</fullName>
    </recommendedName>
</protein>
<dbReference type="Pfam" id="PF20153">
    <property type="entry name" value="DUF6535"/>
    <property type="match status" value="1"/>
</dbReference>
<feature type="region of interest" description="Disordered" evidence="1">
    <location>
        <begin position="1"/>
        <end position="111"/>
    </location>
</feature>
<feature type="transmembrane region" description="Helical" evidence="2">
    <location>
        <begin position="353"/>
        <end position="378"/>
    </location>
</feature>
<feature type="compositionally biased region" description="Low complexity" evidence="1">
    <location>
        <begin position="60"/>
        <end position="70"/>
    </location>
</feature>
<feature type="domain" description="DUF6535" evidence="3">
    <location>
        <begin position="169"/>
        <end position="349"/>
    </location>
</feature>
<feature type="non-terminal residue" evidence="4">
    <location>
        <position position="1"/>
    </location>
</feature>
<keyword evidence="2" id="KW-1133">Transmembrane helix</keyword>
<feature type="compositionally biased region" description="Basic and acidic residues" evidence="1">
    <location>
        <begin position="71"/>
        <end position="82"/>
    </location>
</feature>
<evidence type="ECO:0000256" key="2">
    <source>
        <dbReference type="SAM" id="Phobius"/>
    </source>
</evidence>
<feature type="transmembrane region" description="Helical" evidence="2">
    <location>
        <begin position="195"/>
        <end position="214"/>
    </location>
</feature>
<reference evidence="4 5" key="1">
    <citation type="journal article" date="2016" name="Mol. Biol. Evol.">
        <title>Comparative Genomics of Early-Diverging Mushroom-Forming Fungi Provides Insights into the Origins of Lignocellulose Decay Capabilities.</title>
        <authorList>
            <person name="Nagy L.G."/>
            <person name="Riley R."/>
            <person name="Tritt A."/>
            <person name="Adam C."/>
            <person name="Daum C."/>
            <person name="Floudas D."/>
            <person name="Sun H."/>
            <person name="Yadav J.S."/>
            <person name="Pangilinan J."/>
            <person name="Larsson K.H."/>
            <person name="Matsuura K."/>
            <person name="Barry K."/>
            <person name="Labutti K."/>
            <person name="Kuo R."/>
            <person name="Ohm R.A."/>
            <person name="Bhattacharya S.S."/>
            <person name="Shirouzu T."/>
            <person name="Yoshinaga Y."/>
            <person name="Martin F.M."/>
            <person name="Grigoriev I.V."/>
            <person name="Hibbett D.S."/>
        </authorList>
    </citation>
    <scope>NUCLEOTIDE SEQUENCE [LARGE SCALE GENOMIC DNA]</scope>
    <source>
        <strain evidence="4 5">HHB12029</strain>
    </source>
</reference>
<dbReference type="InParanoid" id="A0A165NQA2"/>
<accession>A0A165NQA2</accession>
<dbReference type="EMBL" id="KV425896">
    <property type="protein sequence ID" value="KZW01066.1"/>
    <property type="molecule type" value="Genomic_DNA"/>
</dbReference>